<reference evidence="10 11" key="1">
    <citation type="submission" date="2018-08" db="EMBL/GenBank/DDBJ databases">
        <title>Fibrisoma montanum sp. nov., isolated from Danxia mountain soil.</title>
        <authorList>
            <person name="Huang Y."/>
        </authorList>
    </citation>
    <scope>NUCLEOTIDE SEQUENCE [LARGE SCALE GENOMIC DNA]</scope>
    <source>
        <strain evidence="10 11">HYT19</strain>
    </source>
</reference>
<feature type="transmembrane region" description="Helical" evidence="7">
    <location>
        <begin position="472"/>
        <end position="496"/>
    </location>
</feature>
<dbReference type="InterPro" id="IPR050250">
    <property type="entry name" value="Macrolide_Exporter_MacB"/>
</dbReference>
<feature type="domain" description="MacB-like periplasmic core" evidence="9">
    <location>
        <begin position="585"/>
        <end position="706"/>
    </location>
</feature>
<feature type="transmembrane region" description="Helical" evidence="7">
    <location>
        <begin position="807"/>
        <end position="837"/>
    </location>
</feature>
<protein>
    <submittedName>
        <fullName evidence="10">ABC transporter permease</fullName>
    </submittedName>
</protein>
<accession>A0A418M6F0</accession>
<name>A0A418M6F0_9BACT</name>
<comment type="subcellular location">
    <subcellularLocation>
        <location evidence="1">Cell membrane</location>
        <topology evidence="1">Multi-pass membrane protein</topology>
    </subcellularLocation>
</comment>
<dbReference type="GO" id="GO:0022857">
    <property type="term" value="F:transmembrane transporter activity"/>
    <property type="evidence" value="ECO:0007669"/>
    <property type="project" value="TreeGrafter"/>
</dbReference>
<dbReference type="InterPro" id="IPR047699">
    <property type="entry name" value="Permease_put_prefix"/>
</dbReference>
<dbReference type="PANTHER" id="PTHR30572:SF4">
    <property type="entry name" value="ABC TRANSPORTER PERMEASE YTRF"/>
    <property type="match status" value="1"/>
</dbReference>
<feature type="domain" description="MacB-like periplasmic core" evidence="9">
    <location>
        <begin position="106"/>
        <end position="333"/>
    </location>
</feature>
<evidence type="ECO:0000313" key="11">
    <source>
        <dbReference type="Proteomes" id="UP000283523"/>
    </source>
</evidence>
<evidence type="ECO:0000256" key="3">
    <source>
        <dbReference type="ARBA" id="ARBA00022692"/>
    </source>
</evidence>
<dbReference type="GO" id="GO:0005886">
    <property type="term" value="C:plasma membrane"/>
    <property type="evidence" value="ECO:0007669"/>
    <property type="project" value="UniProtKB-SubCell"/>
</dbReference>
<feature type="domain" description="ABC3 transporter permease C-terminal" evidence="8">
    <location>
        <begin position="774"/>
        <end position="887"/>
    </location>
</feature>
<feature type="transmembrane region" description="Helical" evidence="7">
    <location>
        <begin position="771"/>
        <end position="795"/>
    </location>
</feature>
<sequence>MNPKPPAGSPDRPTPPRLADRLLEWFVAPHRLETLQGDLHEEFAYQVGRVGEQRARWRYWREVLGFIRPYVIKRKSSEYPTPTNFDMIRNYLKITLRQLWYNRMVTLLNVLGLSIGLATCWVVYRMASFEFSFNTNHPAHDRIYRVVSRSIFDGKESGNPGVPIPMLNVIRAQLPGADLSVPVFEQRMQNLQVLRPKKGIQNVKKPKGIFATEPDYFSLVSNTFLIGSAAALSQPYQVILTQNRATQYFPGMSSKEVIGQEIIYWDTLRVRVAGVVTDPPINTDFVGHEFLSLSSMRLTPDVSEWGEVSATTQVFVRLNANAQPSAVERRLNALAQKYTATIHKEGVPFTRWHLLQPLSDLHFDADYANDSRTASKELLYGLMSLAGFILLLATINYVNLVTALVPQRAREISIRKTLGSSRWLLVVHFLCETLLVVSLAMLIAFALTNLFFTGFGDLLPAGTAEYTNPPLAISFAIVLSLVVTSLAGIYPGWLIARLQPLAGLQKRLGIGLGSSTLTLRKSLIVFQFIISQTFIVGTLLMGQQLRFALGQPMGFNREAVVLARTPYWDYKDEGRRFVLKTELQKLPGIAAISLGDAPATDYFNNNVWSYQGKKGKVSVSLYRKFIDTDYLKFYGIPLLAGRNVLPSDTIREYVINEAAAKAFGFKQPKDAVGKILTEEEGASFPVVGVVKDFHSQSFHEKISPTVLLMTKSNLLTVNIKLAFDKPAYWQQTLEQAATKWKEFYPDEPFEYRFYDAQLADFYQNEMAQSRIINLATAVSILISCFGLFGLATLISTQRTKEIGVRKILGASVASIVALLSKDFLKLVLVAIIIASPIAWYGMHQWLQGFAYKIDIEWWMFALAGVLATVVTILTVCFQAIKAALMNPVKSLRNE</sequence>
<feature type="transmembrane region" description="Helical" evidence="7">
    <location>
        <begin position="523"/>
        <end position="542"/>
    </location>
</feature>
<keyword evidence="4 7" id="KW-1133">Transmembrane helix</keyword>
<dbReference type="EMBL" id="QXED01000005">
    <property type="protein sequence ID" value="RIV21335.1"/>
    <property type="molecule type" value="Genomic_DNA"/>
</dbReference>
<dbReference type="PANTHER" id="PTHR30572">
    <property type="entry name" value="MEMBRANE COMPONENT OF TRANSPORTER-RELATED"/>
    <property type="match status" value="1"/>
</dbReference>
<dbReference type="Proteomes" id="UP000283523">
    <property type="component" value="Unassembled WGS sequence"/>
</dbReference>
<evidence type="ECO:0000256" key="4">
    <source>
        <dbReference type="ARBA" id="ARBA00022989"/>
    </source>
</evidence>
<keyword evidence="3 7" id="KW-0812">Transmembrane</keyword>
<evidence type="ECO:0000259" key="8">
    <source>
        <dbReference type="Pfam" id="PF02687"/>
    </source>
</evidence>
<comment type="similarity">
    <text evidence="6">Belongs to the ABC-4 integral membrane protein family.</text>
</comment>
<dbReference type="RefSeq" id="WP_119669129.1">
    <property type="nucleotide sequence ID" value="NZ_QXED01000005.1"/>
</dbReference>
<keyword evidence="11" id="KW-1185">Reference proteome</keyword>
<evidence type="ECO:0000256" key="1">
    <source>
        <dbReference type="ARBA" id="ARBA00004651"/>
    </source>
</evidence>
<comment type="caution">
    <text evidence="10">The sequence shown here is derived from an EMBL/GenBank/DDBJ whole genome shotgun (WGS) entry which is preliminary data.</text>
</comment>
<feature type="transmembrane region" description="Helical" evidence="7">
    <location>
        <begin position="423"/>
        <end position="452"/>
    </location>
</feature>
<evidence type="ECO:0000256" key="6">
    <source>
        <dbReference type="ARBA" id="ARBA00038076"/>
    </source>
</evidence>
<feature type="transmembrane region" description="Helical" evidence="7">
    <location>
        <begin position="857"/>
        <end position="880"/>
    </location>
</feature>
<dbReference type="InterPro" id="IPR003838">
    <property type="entry name" value="ABC3_permease_C"/>
</dbReference>
<gene>
    <name evidence="10" type="ORF">DYU11_18180</name>
</gene>
<dbReference type="Pfam" id="PF12704">
    <property type="entry name" value="MacB_PCD"/>
    <property type="match status" value="2"/>
</dbReference>
<proteinExistence type="inferred from homology"/>
<organism evidence="10 11">
    <name type="scientific">Fibrisoma montanum</name>
    <dbReference type="NCBI Taxonomy" id="2305895"/>
    <lineage>
        <taxon>Bacteria</taxon>
        <taxon>Pseudomonadati</taxon>
        <taxon>Bacteroidota</taxon>
        <taxon>Cytophagia</taxon>
        <taxon>Cytophagales</taxon>
        <taxon>Spirosomataceae</taxon>
        <taxon>Fibrisoma</taxon>
    </lineage>
</organism>
<evidence type="ECO:0000259" key="9">
    <source>
        <dbReference type="Pfam" id="PF12704"/>
    </source>
</evidence>
<keyword evidence="5 7" id="KW-0472">Membrane</keyword>
<dbReference type="Pfam" id="PF02687">
    <property type="entry name" value="FtsX"/>
    <property type="match status" value="2"/>
</dbReference>
<feature type="transmembrane region" description="Helical" evidence="7">
    <location>
        <begin position="378"/>
        <end position="402"/>
    </location>
</feature>
<dbReference type="NCBIfam" id="NF038404">
    <property type="entry name" value="perm_prefix_2"/>
    <property type="match status" value="1"/>
</dbReference>
<evidence type="ECO:0000256" key="5">
    <source>
        <dbReference type="ARBA" id="ARBA00023136"/>
    </source>
</evidence>
<feature type="transmembrane region" description="Helical" evidence="7">
    <location>
        <begin position="104"/>
        <end position="124"/>
    </location>
</feature>
<evidence type="ECO:0000256" key="7">
    <source>
        <dbReference type="SAM" id="Phobius"/>
    </source>
</evidence>
<keyword evidence="2" id="KW-1003">Cell membrane</keyword>
<dbReference type="InterPro" id="IPR025857">
    <property type="entry name" value="MacB_PCD"/>
</dbReference>
<dbReference type="AlphaFoldDB" id="A0A418M6F0"/>
<evidence type="ECO:0000313" key="10">
    <source>
        <dbReference type="EMBL" id="RIV21335.1"/>
    </source>
</evidence>
<dbReference type="OrthoDB" id="5933722at2"/>
<evidence type="ECO:0000256" key="2">
    <source>
        <dbReference type="ARBA" id="ARBA00022475"/>
    </source>
</evidence>
<feature type="domain" description="ABC3 transporter permease C-terminal" evidence="8">
    <location>
        <begin position="384"/>
        <end position="500"/>
    </location>
</feature>